<feature type="compositionally biased region" description="Low complexity" evidence="1">
    <location>
        <begin position="32"/>
        <end position="46"/>
    </location>
</feature>
<sequence>GFLVHWWMTLWLVSLRSAEAEQARQKVQAVQMQETEQEATTQTDVELTPEAPVS</sequence>
<accession>A0A382TJL4</accession>
<feature type="non-terminal residue" evidence="2">
    <location>
        <position position="1"/>
    </location>
</feature>
<evidence type="ECO:0000313" key="2">
    <source>
        <dbReference type="EMBL" id="SVD21618.1"/>
    </source>
</evidence>
<reference evidence="2" key="1">
    <citation type="submission" date="2018-05" db="EMBL/GenBank/DDBJ databases">
        <authorList>
            <person name="Lanie J.A."/>
            <person name="Ng W.-L."/>
            <person name="Kazmierczak K.M."/>
            <person name="Andrzejewski T.M."/>
            <person name="Davidsen T.M."/>
            <person name="Wayne K.J."/>
            <person name="Tettelin H."/>
            <person name="Glass J.I."/>
            <person name="Rusch D."/>
            <person name="Podicherti R."/>
            <person name="Tsui H.-C.T."/>
            <person name="Winkler M.E."/>
        </authorList>
    </citation>
    <scope>NUCLEOTIDE SEQUENCE</scope>
</reference>
<organism evidence="2">
    <name type="scientific">marine metagenome</name>
    <dbReference type="NCBI Taxonomy" id="408172"/>
    <lineage>
        <taxon>unclassified sequences</taxon>
        <taxon>metagenomes</taxon>
        <taxon>ecological metagenomes</taxon>
    </lineage>
</organism>
<evidence type="ECO:0000256" key="1">
    <source>
        <dbReference type="SAM" id="MobiDB-lite"/>
    </source>
</evidence>
<proteinExistence type="predicted"/>
<gene>
    <name evidence="2" type="ORF">METZ01_LOCUS374472</name>
</gene>
<name>A0A382TJL4_9ZZZZ</name>
<feature type="region of interest" description="Disordered" evidence="1">
    <location>
        <begin position="32"/>
        <end position="54"/>
    </location>
</feature>
<protein>
    <submittedName>
        <fullName evidence="2">Uncharacterized protein</fullName>
    </submittedName>
</protein>
<dbReference type="EMBL" id="UINC01136702">
    <property type="protein sequence ID" value="SVD21618.1"/>
    <property type="molecule type" value="Genomic_DNA"/>
</dbReference>
<dbReference type="AlphaFoldDB" id="A0A382TJL4"/>